<name>A0A4R4WS55_9ACTN</name>
<dbReference type="PANTHER" id="PTHR20854:SF4">
    <property type="entry name" value="INOSITOL-1-MONOPHOSPHATASE-RELATED"/>
    <property type="match status" value="1"/>
</dbReference>
<gene>
    <name evidence="5" type="ORF">E1294_18325</name>
</gene>
<organism evidence="5 6">
    <name type="scientific">Nonomuraea diastatica</name>
    <dbReference type="NCBI Taxonomy" id="1848329"/>
    <lineage>
        <taxon>Bacteria</taxon>
        <taxon>Bacillati</taxon>
        <taxon>Actinomycetota</taxon>
        <taxon>Actinomycetes</taxon>
        <taxon>Streptosporangiales</taxon>
        <taxon>Streptosporangiaceae</taxon>
        <taxon>Nonomuraea</taxon>
    </lineage>
</organism>
<keyword evidence="2" id="KW-0378">Hydrolase</keyword>
<feature type="binding site" evidence="4">
    <location>
        <position position="86"/>
    </location>
    <ligand>
        <name>Mg(2+)</name>
        <dbReference type="ChEBI" id="CHEBI:18420"/>
        <label>1</label>
        <note>catalytic</note>
    </ligand>
</feature>
<dbReference type="GO" id="GO:0006020">
    <property type="term" value="P:inositol metabolic process"/>
    <property type="evidence" value="ECO:0007669"/>
    <property type="project" value="TreeGrafter"/>
</dbReference>
<dbReference type="SUPFAM" id="SSF56655">
    <property type="entry name" value="Carbohydrate phosphatase"/>
    <property type="match status" value="1"/>
</dbReference>
<dbReference type="AlphaFoldDB" id="A0A4R4WS55"/>
<comment type="cofactor">
    <cofactor evidence="4">
        <name>Mg(2+)</name>
        <dbReference type="ChEBI" id="CHEBI:18420"/>
    </cofactor>
</comment>
<evidence type="ECO:0000256" key="1">
    <source>
        <dbReference type="ARBA" id="ARBA00022723"/>
    </source>
</evidence>
<proteinExistence type="predicted"/>
<feature type="binding site" evidence="4">
    <location>
        <position position="85"/>
    </location>
    <ligand>
        <name>Mg(2+)</name>
        <dbReference type="ChEBI" id="CHEBI:18420"/>
        <label>1</label>
        <note>catalytic</note>
    </ligand>
</feature>
<dbReference type="PRINTS" id="PR00377">
    <property type="entry name" value="IMPHPHTASES"/>
</dbReference>
<evidence type="ECO:0000256" key="3">
    <source>
        <dbReference type="ARBA" id="ARBA00022842"/>
    </source>
</evidence>
<keyword evidence="6" id="KW-1185">Reference proteome</keyword>
<evidence type="ECO:0000313" key="5">
    <source>
        <dbReference type="EMBL" id="TDD20260.1"/>
    </source>
</evidence>
<reference evidence="5 6" key="1">
    <citation type="submission" date="2019-03" db="EMBL/GenBank/DDBJ databases">
        <title>Draft genome sequences of novel Actinobacteria.</title>
        <authorList>
            <person name="Sahin N."/>
            <person name="Ay H."/>
            <person name="Saygin H."/>
        </authorList>
    </citation>
    <scope>NUCLEOTIDE SEQUENCE [LARGE SCALE GENOMIC DNA]</scope>
    <source>
        <strain evidence="5 6">KC712</strain>
    </source>
</reference>
<feature type="binding site" evidence="4">
    <location>
        <position position="208"/>
    </location>
    <ligand>
        <name>Mg(2+)</name>
        <dbReference type="ChEBI" id="CHEBI:18420"/>
        <label>1</label>
        <note>catalytic</note>
    </ligand>
</feature>
<sequence length="288" mass="29766">MDHVGLVALAATAAVEAGSLLVTRYGPGVRTRAKSGLHDVVTEADGQAESLIRTMLSASCPDSVIVGEETGASGAGEVEWCVDPIDGTHNFARGLGLYAVSIGVSVRGEPVGGAVYDPTRGELFTAADGVLRIDGRPPPPRVTEPDPLPVVLTDIPTPGVRDPAEARLHAELVETADVRRIGSSALALAYVAAGRADLAVNADVFVWDVAAGRSLVRASGGGFVGVPGEPGTERRSGFVAWGPLFAGHGRRLSDRLAEFAELAVRNSSNAWPCPTTTVFDASHDADLS</sequence>
<evidence type="ECO:0000313" key="6">
    <source>
        <dbReference type="Proteomes" id="UP000294543"/>
    </source>
</evidence>
<dbReference type="Proteomes" id="UP000294543">
    <property type="component" value="Unassembled WGS sequence"/>
</dbReference>
<dbReference type="OrthoDB" id="9772456at2"/>
<dbReference type="InterPro" id="IPR000760">
    <property type="entry name" value="Inositol_monophosphatase-like"/>
</dbReference>
<dbReference type="InterPro" id="IPR020583">
    <property type="entry name" value="Inositol_monoP_metal-BS"/>
</dbReference>
<evidence type="ECO:0000256" key="4">
    <source>
        <dbReference type="PIRSR" id="PIRSR600760-2"/>
    </source>
</evidence>
<dbReference type="Pfam" id="PF00459">
    <property type="entry name" value="Inositol_P"/>
    <property type="match status" value="1"/>
</dbReference>
<accession>A0A4R4WS55</accession>
<keyword evidence="3 4" id="KW-0460">Magnesium</keyword>
<comment type="caution">
    <text evidence="5">The sequence shown here is derived from an EMBL/GenBank/DDBJ whole genome shotgun (WGS) entry which is preliminary data.</text>
</comment>
<feature type="binding site" evidence="4">
    <location>
        <position position="83"/>
    </location>
    <ligand>
        <name>Mg(2+)</name>
        <dbReference type="ChEBI" id="CHEBI:18420"/>
        <label>1</label>
        <note>catalytic</note>
    </ligand>
</feature>
<keyword evidence="1 4" id="KW-0479">Metal-binding</keyword>
<protein>
    <submittedName>
        <fullName evidence="5">Inositol monophosphatase</fullName>
    </submittedName>
</protein>
<dbReference type="PROSITE" id="PS00629">
    <property type="entry name" value="IMP_1"/>
    <property type="match status" value="1"/>
</dbReference>
<dbReference type="GO" id="GO:0046872">
    <property type="term" value="F:metal ion binding"/>
    <property type="evidence" value="ECO:0007669"/>
    <property type="project" value="UniProtKB-KW"/>
</dbReference>
<dbReference type="Gene3D" id="3.30.540.10">
    <property type="entry name" value="Fructose-1,6-Bisphosphatase, subunit A, domain 1"/>
    <property type="match status" value="1"/>
</dbReference>
<dbReference type="EMBL" id="SMKP01000047">
    <property type="protein sequence ID" value="TDD20260.1"/>
    <property type="molecule type" value="Genomic_DNA"/>
</dbReference>
<dbReference type="Gene3D" id="3.40.190.80">
    <property type="match status" value="1"/>
</dbReference>
<dbReference type="GO" id="GO:0007165">
    <property type="term" value="P:signal transduction"/>
    <property type="evidence" value="ECO:0007669"/>
    <property type="project" value="TreeGrafter"/>
</dbReference>
<dbReference type="GO" id="GO:0008934">
    <property type="term" value="F:inositol monophosphate 1-phosphatase activity"/>
    <property type="evidence" value="ECO:0007669"/>
    <property type="project" value="TreeGrafter"/>
</dbReference>
<dbReference type="RefSeq" id="WP_132509723.1">
    <property type="nucleotide sequence ID" value="NZ_SMKP01000047.1"/>
</dbReference>
<feature type="binding site" evidence="4">
    <location>
        <position position="68"/>
    </location>
    <ligand>
        <name>Mg(2+)</name>
        <dbReference type="ChEBI" id="CHEBI:18420"/>
        <label>1</label>
        <note>catalytic</note>
    </ligand>
</feature>
<evidence type="ECO:0000256" key="2">
    <source>
        <dbReference type="ARBA" id="ARBA00022801"/>
    </source>
</evidence>
<dbReference type="PANTHER" id="PTHR20854">
    <property type="entry name" value="INOSITOL MONOPHOSPHATASE"/>
    <property type="match status" value="1"/>
</dbReference>